<comment type="subunit">
    <text evidence="3 9">Homodimer.</text>
</comment>
<dbReference type="eggNOG" id="COG0079">
    <property type="taxonomic scope" value="Bacteria"/>
</dbReference>
<dbReference type="Gene3D" id="3.40.640.10">
    <property type="entry name" value="Type I PLP-dependent aspartate aminotransferase-like (Major domain)"/>
    <property type="match status" value="1"/>
</dbReference>
<feature type="domain" description="Aminotransferase class I/classII large" evidence="10">
    <location>
        <begin position="27"/>
        <end position="352"/>
    </location>
</feature>
<organism evidence="11 12">
    <name type="scientific">Pseudoramibacter alactolyticus ATCC 23263</name>
    <dbReference type="NCBI Taxonomy" id="887929"/>
    <lineage>
        <taxon>Bacteria</taxon>
        <taxon>Bacillati</taxon>
        <taxon>Bacillota</taxon>
        <taxon>Clostridia</taxon>
        <taxon>Eubacteriales</taxon>
        <taxon>Eubacteriaceae</taxon>
        <taxon>Pseudoramibacter</taxon>
    </lineage>
</organism>
<comment type="caution">
    <text evidence="11">The sequence shown here is derived from an EMBL/GenBank/DDBJ whole genome shotgun (WGS) entry which is preliminary data.</text>
</comment>
<dbReference type="Gene3D" id="3.90.1150.10">
    <property type="entry name" value="Aspartate Aminotransferase, domain 1"/>
    <property type="match status" value="1"/>
</dbReference>
<protein>
    <recommendedName>
        <fullName evidence="9">Histidinol-phosphate aminotransferase</fullName>
        <ecNumber evidence="9">2.6.1.9</ecNumber>
    </recommendedName>
    <alternativeName>
        <fullName evidence="9">Imidazole acetol-phosphate transaminase</fullName>
    </alternativeName>
</protein>
<dbReference type="InterPro" id="IPR015421">
    <property type="entry name" value="PyrdxlP-dep_Trfase_major"/>
</dbReference>
<gene>
    <name evidence="9 11" type="primary">hisC</name>
    <name evidence="11" type="ORF">HMP0721_1118</name>
</gene>
<dbReference type="HAMAP" id="MF_01023">
    <property type="entry name" value="HisC_aminotrans_2"/>
    <property type="match status" value="1"/>
</dbReference>
<comment type="catalytic activity">
    <reaction evidence="9">
        <text>L-histidinol phosphate + 2-oxoglutarate = 3-(imidazol-4-yl)-2-oxopropyl phosphate + L-glutamate</text>
        <dbReference type="Rhea" id="RHEA:23744"/>
        <dbReference type="ChEBI" id="CHEBI:16810"/>
        <dbReference type="ChEBI" id="CHEBI:29985"/>
        <dbReference type="ChEBI" id="CHEBI:57766"/>
        <dbReference type="ChEBI" id="CHEBI:57980"/>
        <dbReference type="EC" id="2.6.1.9"/>
    </reaction>
</comment>
<evidence type="ECO:0000313" key="12">
    <source>
        <dbReference type="Proteomes" id="UP000004754"/>
    </source>
</evidence>
<keyword evidence="8 9" id="KW-0368">Histidine biosynthesis</keyword>
<dbReference type="UniPathway" id="UPA00031">
    <property type="reaction ID" value="UER00012"/>
</dbReference>
<dbReference type="PANTHER" id="PTHR42885">
    <property type="entry name" value="HISTIDINOL-PHOSPHATE AMINOTRANSFERASE-RELATED"/>
    <property type="match status" value="1"/>
</dbReference>
<keyword evidence="6 9" id="KW-0808">Transferase</keyword>
<dbReference type="EC" id="2.6.1.9" evidence="9"/>
<evidence type="ECO:0000313" key="11">
    <source>
        <dbReference type="EMBL" id="EFV01725.1"/>
    </source>
</evidence>
<evidence type="ECO:0000256" key="6">
    <source>
        <dbReference type="ARBA" id="ARBA00022679"/>
    </source>
</evidence>
<dbReference type="AlphaFoldDB" id="E6MGI5"/>
<comment type="similarity">
    <text evidence="2 9">Belongs to the class-II pyridoxal-phosphate-dependent aminotransferase family. Histidinol-phosphate aminotransferase subfamily.</text>
</comment>
<evidence type="ECO:0000256" key="1">
    <source>
        <dbReference type="ARBA" id="ARBA00001933"/>
    </source>
</evidence>
<evidence type="ECO:0000256" key="9">
    <source>
        <dbReference type="HAMAP-Rule" id="MF_01023"/>
    </source>
</evidence>
<keyword evidence="4 9" id="KW-0032">Aminotransferase</keyword>
<dbReference type="InterPro" id="IPR001917">
    <property type="entry name" value="Aminotrans_II_pyridoxalP_BS"/>
</dbReference>
<dbReference type="RefSeq" id="WP_006598542.1">
    <property type="nucleotide sequence ID" value="NZ_GL622359.1"/>
</dbReference>
<dbReference type="InterPro" id="IPR004839">
    <property type="entry name" value="Aminotransferase_I/II_large"/>
</dbReference>
<evidence type="ECO:0000256" key="4">
    <source>
        <dbReference type="ARBA" id="ARBA00022576"/>
    </source>
</evidence>
<keyword evidence="5 9" id="KW-0028">Amino-acid biosynthesis</keyword>
<sequence length="357" mass="39256">MMDYTAKLTRPCVRVLEAYQVVPPNYKIILNANENPYDFPDALKKAFCERMMATTFNRYPDPTAAAVREELAAYTGVAADQIVVGCGSDEIMAMLGQTFIAPGDVVIGHAPSFSMYEIWSVIAGGRFLWVPDNAAYHHNVEGIINTAKENNAKLIYLCSPNNPTGGLFPRHDVIQILEETDALVVLDEAYIEFKSPEDSLARLVDSYGNLLVMRTLSKAFGLAGVRCGYCLGPKPLIDMISKVKSPYNLNKLTQEAALIGLQNRDRLLARVKTLNAERHRVYRALLAFDLGRVFPTAANFIYFETPRGAAIEKAMRARSILVKTFGATGGGLTPFRLTIGAPEENDAVLDAIAEALQ</sequence>
<dbReference type="Pfam" id="PF00155">
    <property type="entry name" value="Aminotran_1_2"/>
    <property type="match status" value="1"/>
</dbReference>
<evidence type="ECO:0000256" key="3">
    <source>
        <dbReference type="ARBA" id="ARBA00011738"/>
    </source>
</evidence>
<evidence type="ECO:0000256" key="2">
    <source>
        <dbReference type="ARBA" id="ARBA00007970"/>
    </source>
</evidence>
<dbReference type="NCBIfam" id="TIGR01141">
    <property type="entry name" value="hisC"/>
    <property type="match status" value="1"/>
</dbReference>
<dbReference type="PANTHER" id="PTHR42885:SF2">
    <property type="entry name" value="HISTIDINOL-PHOSPHATE AMINOTRANSFERASE"/>
    <property type="match status" value="1"/>
</dbReference>
<dbReference type="HOGENOM" id="CLU_017584_3_1_9"/>
<comment type="cofactor">
    <cofactor evidence="1 9">
        <name>pyridoxal 5'-phosphate</name>
        <dbReference type="ChEBI" id="CHEBI:597326"/>
    </cofactor>
</comment>
<dbReference type="GO" id="GO:0030170">
    <property type="term" value="F:pyridoxal phosphate binding"/>
    <property type="evidence" value="ECO:0007669"/>
    <property type="project" value="InterPro"/>
</dbReference>
<dbReference type="InterPro" id="IPR005861">
    <property type="entry name" value="HisP_aminotrans"/>
</dbReference>
<keyword evidence="12" id="KW-1185">Reference proteome</keyword>
<feature type="modified residue" description="N6-(pyridoxal phosphate)lysine" evidence="9">
    <location>
        <position position="218"/>
    </location>
</feature>
<comment type="pathway">
    <text evidence="9">Amino-acid biosynthesis; L-histidine biosynthesis; L-histidine from 5-phospho-alpha-D-ribose 1-diphosphate: step 7/9.</text>
</comment>
<proteinExistence type="inferred from homology"/>
<dbReference type="Proteomes" id="UP000004754">
    <property type="component" value="Unassembled WGS sequence"/>
</dbReference>
<dbReference type="PROSITE" id="PS00599">
    <property type="entry name" value="AA_TRANSFER_CLASS_2"/>
    <property type="match status" value="1"/>
</dbReference>
<evidence type="ECO:0000256" key="5">
    <source>
        <dbReference type="ARBA" id="ARBA00022605"/>
    </source>
</evidence>
<dbReference type="InterPro" id="IPR015424">
    <property type="entry name" value="PyrdxlP-dep_Trfase"/>
</dbReference>
<dbReference type="EMBL" id="AEQN01000016">
    <property type="protein sequence ID" value="EFV01725.1"/>
    <property type="molecule type" value="Genomic_DNA"/>
</dbReference>
<evidence type="ECO:0000256" key="7">
    <source>
        <dbReference type="ARBA" id="ARBA00022898"/>
    </source>
</evidence>
<dbReference type="InterPro" id="IPR015422">
    <property type="entry name" value="PyrdxlP-dep_Trfase_small"/>
</dbReference>
<dbReference type="SUPFAM" id="SSF53383">
    <property type="entry name" value="PLP-dependent transferases"/>
    <property type="match status" value="1"/>
</dbReference>
<name>E6MGI5_9FIRM</name>
<dbReference type="GO" id="GO:0000105">
    <property type="term" value="P:L-histidine biosynthetic process"/>
    <property type="evidence" value="ECO:0007669"/>
    <property type="project" value="UniProtKB-UniRule"/>
</dbReference>
<dbReference type="GO" id="GO:0004400">
    <property type="term" value="F:histidinol-phosphate transaminase activity"/>
    <property type="evidence" value="ECO:0007669"/>
    <property type="project" value="UniProtKB-UniRule"/>
</dbReference>
<keyword evidence="7 9" id="KW-0663">Pyridoxal phosphate</keyword>
<dbReference type="CDD" id="cd00609">
    <property type="entry name" value="AAT_like"/>
    <property type="match status" value="1"/>
</dbReference>
<evidence type="ECO:0000259" key="10">
    <source>
        <dbReference type="Pfam" id="PF00155"/>
    </source>
</evidence>
<dbReference type="STRING" id="887929.HMP0721_1118"/>
<evidence type="ECO:0000256" key="8">
    <source>
        <dbReference type="ARBA" id="ARBA00023102"/>
    </source>
</evidence>
<accession>E6MGI5</accession>
<reference evidence="11 12" key="1">
    <citation type="submission" date="2010-12" db="EMBL/GenBank/DDBJ databases">
        <authorList>
            <person name="Muzny D."/>
            <person name="Qin X."/>
            <person name="Deng J."/>
            <person name="Jiang H."/>
            <person name="Liu Y."/>
            <person name="Qu J."/>
            <person name="Song X.-Z."/>
            <person name="Zhang L."/>
            <person name="Thornton R."/>
            <person name="Coyle M."/>
            <person name="Francisco L."/>
            <person name="Jackson L."/>
            <person name="Javaid M."/>
            <person name="Korchina V."/>
            <person name="Kovar C."/>
            <person name="Mata R."/>
            <person name="Mathew T."/>
            <person name="Ngo R."/>
            <person name="Nguyen L."/>
            <person name="Nguyen N."/>
            <person name="Okwuonu G."/>
            <person name="Ongeri F."/>
            <person name="Pham C."/>
            <person name="Simmons D."/>
            <person name="Wilczek-Boney K."/>
            <person name="Hale W."/>
            <person name="Jakkamsetti A."/>
            <person name="Pham P."/>
            <person name="Ruth R."/>
            <person name="San Lucas F."/>
            <person name="Warren J."/>
            <person name="Zhang J."/>
            <person name="Zhao Z."/>
            <person name="Zhou C."/>
            <person name="Zhu D."/>
            <person name="Lee S."/>
            <person name="Bess C."/>
            <person name="Blankenburg K."/>
            <person name="Forbes L."/>
            <person name="Fu Q."/>
            <person name="Gubbala S."/>
            <person name="Hirani K."/>
            <person name="Jayaseelan J.C."/>
            <person name="Lara F."/>
            <person name="Munidasa M."/>
            <person name="Palculict T."/>
            <person name="Patil S."/>
            <person name="Pu L.-L."/>
            <person name="Saada N."/>
            <person name="Tang L."/>
            <person name="Weissenberger G."/>
            <person name="Zhu Y."/>
            <person name="Hemphill L."/>
            <person name="Shang Y."/>
            <person name="Youmans B."/>
            <person name="Ayvaz T."/>
            <person name="Ross M."/>
            <person name="Santibanez J."/>
            <person name="Aqrawi P."/>
            <person name="Gross S."/>
            <person name="Joshi V."/>
            <person name="Fowler G."/>
            <person name="Nazareth L."/>
            <person name="Reid J."/>
            <person name="Worley K."/>
            <person name="Petrosino J."/>
            <person name="Highlander S."/>
            <person name="Gibbs R."/>
        </authorList>
    </citation>
    <scope>NUCLEOTIDE SEQUENCE [LARGE SCALE GENOMIC DNA]</scope>
    <source>
        <strain evidence="11 12">ATCC 23263</strain>
    </source>
</reference>